<dbReference type="AlphaFoldDB" id="M7ZAB7"/>
<dbReference type="PANTHER" id="PTHR45376:SF7">
    <property type="entry name" value="OS04G0687300 PROTEIN"/>
    <property type="match status" value="1"/>
</dbReference>
<dbReference type="SMART" id="SM00271">
    <property type="entry name" value="DnaJ"/>
    <property type="match status" value="1"/>
</dbReference>
<evidence type="ECO:0000256" key="1">
    <source>
        <dbReference type="SAM" id="MobiDB-lite"/>
    </source>
</evidence>
<gene>
    <name evidence="2" type="ORF">TRIUR3_34147</name>
</gene>
<dbReference type="SUPFAM" id="SSF46565">
    <property type="entry name" value="Chaperone J-domain"/>
    <property type="match status" value="1"/>
</dbReference>
<feature type="region of interest" description="Disordered" evidence="1">
    <location>
        <begin position="136"/>
        <end position="158"/>
    </location>
</feature>
<dbReference type="CDD" id="cd06257">
    <property type="entry name" value="DnaJ"/>
    <property type="match status" value="1"/>
</dbReference>
<feature type="compositionally biased region" description="Acidic residues" evidence="1">
    <location>
        <begin position="225"/>
        <end position="235"/>
    </location>
</feature>
<dbReference type="InterPro" id="IPR001623">
    <property type="entry name" value="DnaJ_domain"/>
</dbReference>
<dbReference type="Pfam" id="PF00226">
    <property type="entry name" value="DnaJ"/>
    <property type="match status" value="1"/>
</dbReference>
<feature type="compositionally biased region" description="Acidic residues" evidence="1">
    <location>
        <begin position="417"/>
        <end position="432"/>
    </location>
</feature>
<feature type="region of interest" description="Disordered" evidence="1">
    <location>
        <begin position="332"/>
        <end position="355"/>
    </location>
</feature>
<sequence length="507" mass="56573">MQAAASWSKGLPGLRSHLCAAASFHSTPPSPAKWKGKFDCKGYPYALQVTTSLLFMFFSYMCSMNMENGSYPRVLAFSYSCIELLKYERYVVRQKRAEGKKALKNYLLYGKSTPHIQDGSMGSFANSHDIPRFKTFRKKQDHSSTKPRQGVHHQRKDKKDKAKFYNFFYETRYVNPENIFETIFGEHHQSFTWSHASWEGFHFRASSFGFRRAGESRRQRVKSESEDESDDDDAACDTAGVGSHAHRLTLGLPPRGPLTLDDVKTAFRASALRWHPDKHPGSSQAVAEEKFKLCVNAYNSLCTVLKAGRSREEEEEEEEEKVMVVARLGVGLEAEDCDGGGDGEGEGGDEEGEVDGPAALELGELQHKKERKKQGPEAVEASEVVRDGGVEGEVGEGEEARGGPEVAALEAAPAGDGGEDEREEEEEGEEEAPELLLLRVGAALLLHRLVEVQLHHRPQRLRRRLPRHHVHAPSRVGGSRLPLPRHRHQPVVLPVPVPVPIHRQSVS</sequence>
<dbReference type="InterPro" id="IPR036869">
    <property type="entry name" value="J_dom_sf"/>
</dbReference>
<dbReference type="PANTHER" id="PTHR45376">
    <property type="entry name" value="CHAPERONE DNAJ-DOMAIN SUPERFAMILY PROTEIN-RELATED"/>
    <property type="match status" value="1"/>
</dbReference>
<feature type="region of interest" description="Disordered" evidence="1">
    <location>
        <begin position="461"/>
        <end position="485"/>
    </location>
</feature>
<dbReference type="eggNOG" id="KOG0714">
    <property type="taxonomic scope" value="Eukaryota"/>
</dbReference>
<feature type="compositionally biased region" description="Low complexity" evidence="1">
    <location>
        <begin position="403"/>
        <end position="414"/>
    </location>
</feature>
<dbReference type="STRING" id="4572.M7ZAB7"/>
<feature type="compositionally biased region" description="Basic residues" evidence="1">
    <location>
        <begin position="461"/>
        <end position="472"/>
    </location>
</feature>
<protein>
    <submittedName>
        <fullName evidence="2">Uncharacterized protein</fullName>
    </submittedName>
</protein>
<dbReference type="Gene3D" id="1.10.287.110">
    <property type="entry name" value="DnaJ domain"/>
    <property type="match status" value="1"/>
</dbReference>
<feature type="compositionally biased region" description="Basic and acidic residues" evidence="1">
    <location>
        <begin position="214"/>
        <end position="224"/>
    </location>
</feature>
<organism evidence="2">
    <name type="scientific">Triticum urartu</name>
    <name type="common">Red wild einkorn</name>
    <name type="synonym">Crithodium urartu</name>
    <dbReference type="NCBI Taxonomy" id="4572"/>
    <lineage>
        <taxon>Eukaryota</taxon>
        <taxon>Viridiplantae</taxon>
        <taxon>Streptophyta</taxon>
        <taxon>Embryophyta</taxon>
        <taxon>Tracheophyta</taxon>
        <taxon>Spermatophyta</taxon>
        <taxon>Magnoliopsida</taxon>
        <taxon>Liliopsida</taxon>
        <taxon>Poales</taxon>
        <taxon>Poaceae</taxon>
        <taxon>BOP clade</taxon>
        <taxon>Pooideae</taxon>
        <taxon>Triticodae</taxon>
        <taxon>Triticeae</taxon>
        <taxon>Triticinae</taxon>
        <taxon>Triticum</taxon>
    </lineage>
</organism>
<accession>M7ZAB7</accession>
<dbReference type="PROSITE" id="PS50076">
    <property type="entry name" value="DNAJ_2"/>
    <property type="match status" value="1"/>
</dbReference>
<feature type="region of interest" description="Disordered" evidence="1">
    <location>
        <begin position="214"/>
        <end position="240"/>
    </location>
</feature>
<feature type="region of interest" description="Disordered" evidence="1">
    <location>
        <begin position="367"/>
        <end position="432"/>
    </location>
</feature>
<feature type="compositionally biased region" description="Acidic residues" evidence="1">
    <location>
        <begin position="333"/>
        <end position="354"/>
    </location>
</feature>
<dbReference type="EMBL" id="KD243819">
    <property type="protein sequence ID" value="EMS49380.1"/>
    <property type="molecule type" value="Genomic_DNA"/>
</dbReference>
<proteinExistence type="predicted"/>
<name>M7ZAB7_TRIUA</name>
<reference evidence="2" key="1">
    <citation type="journal article" date="2013" name="Nature">
        <title>Draft genome of the wheat A-genome progenitor Triticum urartu.</title>
        <authorList>
            <person name="Ling H.Q."/>
            <person name="Zhao S."/>
            <person name="Liu D."/>
            <person name="Wang J."/>
            <person name="Sun H."/>
            <person name="Zhang C."/>
            <person name="Fan H."/>
            <person name="Li D."/>
            <person name="Dong L."/>
            <person name="Tao Y."/>
            <person name="Gao C."/>
            <person name="Wu H."/>
            <person name="Li Y."/>
            <person name="Cui Y."/>
            <person name="Guo X."/>
            <person name="Zheng S."/>
            <person name="Wang B."/>
            <person name="Yu K."/>
            <person name="Liang Q."/>
            <person name="Yang W."/>
            <person name="Lou X."/>
            <person name="Chen J."/>
            <person name="Feng M."/>
            <person name="Jian J."/>
            <person name="Zhang X."/>
            <person name="Luo G."/>
            <person name="Jiang Y."/>
            <person name="Liu J."/>
            <person name="Wang Z."/>
            <person name="Sha Y."/>
            <person name="Zhang B."/>
            <person name="Wu H."/>
            <person name="Tang D."/>
            <person name="Shen Q."/>
            <person name="Xue P."/>
            <person name="Zou S."/>
            <person name="Wang X."/>
            <person name="Liu X."/>
            <person name="Wang F."/>
            <person name="Yang Y."/>
            <person name="An X."/>
            <person name="Dong Z."/>
            <person name="Zhang K."/>
            <person name="Zhang X."/>
            <person name="Luo M.C."/>
            <person name="Dvorak J."/>
            <person name="Tong Y."/>
            <person name="Wang J."/>
            <person name="Yang H."/>
            <person name="Li Z."/>
            <person name="Wang D."/>
            <person name="Zhang A."/>
            <person name="Wang J."/>
        </authorList>
    </citation>
    <scope>NUCLEOTIDE SEQUENCE</scope>
</reference>
<evidence type="ECO:0000313" key="2">
    <source>
        <dbReference type="EMBL" id="EMS49380.1"/>
    </source>
</evidence>
<dbReference type="GO" id="GO:0005783">
    <property type="term" value="C:endoplasmic reticulum"/>
    <property type="evidence" value="ECO:0007669"/>
    <property type="project" value="UniProtKB-ARBA"/>
</dbReference>